<keyword evidence="6" id="KW-1185">Reference proteome</keyword>
<dbReference type="InterPro" id="IPR000524">
    <property type="entry name" value="Tscrpt_reg_HTH_GntR"/>
</dbReference>
<dbReference type="RefSeq" id="WP_106205643.1">
    <property type="nucleotide sequence ID" value="NZ_PVTD01000006.1"/>
</dbReference>
<dbReference type="InterPro" id="IPR011711">
    <property type="entry name" value="GntR_C"/>
</dbReference>
<reference evidence="5 6" key="1">
    <citation type="submission" date="2018-03" db="EMBL/GenBank/DDBJ databases">
        <title>Genomic Encyclopedia of Archaeal and Bacterial Type Strains, Phase II (KMG-II): from individual species to whole genera.</title>
        <authorList>
            <person name="Goeker M."/>
        </authorList>
    </citation>
    <scope>NUCLEOTIDE SEQUENCE [LARGE SCALE GENOMIC DNA]</scope>
    <source>
        <strain evidence="5 6">DSM 29328</strain>
    </source>
</reference>
<dbReference type="InterPro" id="IPR008920">
    <property type="entry name" value="TF_FadR/GntR_C"/>
</dbReference>
<dbReference type="GO" id="GO:0003677">
    <property type="term" value="F:DNA binding"/>
    <property type="evidence" value="ECO:0007669"/>
    <property type="project" value="UniProtKB-KW"/>
</dbReference>
<sequence>MTEPAPTPKAIACADLRRAILLLEIAPGTPLDEAGLCTRYGMSRTPLREVMQQLAGEGYIAQRQNRGAQVSDMSHKTLRDFFLAAPMIYGAVLQLAATNATPQQLRDLKAAQRDFRAALAAEDVADRTLANDRFHRVTGEMADNLYLLPSFHRLLIDHARIGMTFFRAHSETRAETLSEAARQHDAMIAAIETRDPTAAATLAQAHWALSRDEIERFVMPQGLDAPLGTVPRTAAQ</sequence>
<evidence type="ECO:0000256" key="1">
    <source>
        <dbReference type="ARBA" id="ARBA00023015"/>
    </source>
</evidence>
<gene>
    <name evidence="5" type="ORF">CLV78_106104</name>
</gene>
<feature type="domain" description="HTH gntR-type" evidence="4">
    <location>
        <begin position="6"/>
        <end position="73"/>
    </location>
</feature>
<dbReference type="Pfam" id="PF00392">
    <property type="entry name" value="GntR"/>
    <property type="match status" value="1"/>
</dbReference>
<dbReference type="SMART" id="SM00895">
    <property type="entry name" value="FCD"/>
    <property type="match status" value="1"/>
</dbReference>
<evidence type="ECO:0000259" key="4">
    <source>
        <dbReference type="PROSITE" id="PS50949"/>
    </source>
</evidence>
<dbReference type="OrthoDB" id="8638122at2"/>
<dbReference type="Proteomes" id="UP000239480">
    <property type="component" value="Unassembled WGS sequence"/>
</dbReference>
<dbReference type="PANTHER" id="PTHR43537:SF53">
    <property type="entry name" value="HTH-TYPE TRANSCRIPTIONAL REPRESSOR NANR"/>
    <property type="match status" value="1"/>
</dbReference>
<keyword evidence="2" id="KW-0238">DNA-binding</keyword>
<keyword evidence="3" id="KW-0804">Transcription</keyword>
<keyword evidence="1" id="KW-0805">Transcription regulation</keyword>
<dbReference type="InterPro" id="IPR036388">
    <property type="entry name" value="WH-like_DNA-bd_sf"/>
</dbReference>
<dbReference type="Gene3D" id="1.10.10.10">
    <property type="entry name" value="Winged helix-like DNA-binding domain superfamily/Winged helix DNA-binding domain"/>
    <property type="match status" value="1"/>
</dbReference>
<dbReference type="AlphaFoldDB" id="A0A2T0RMZ9"/>
<dbReference type="Gene3D" id="1.20.120.530">
    <property type="entry name" value="GntR ligand-binding domain-like"/>
    <property type="match status" value="1"/>
</dbReference>
<dbReference type="EMBL" id="PVTD01000006">
    <property type="protein sequence ID" value="PRY22564.1"/>
    <property type="molecule type" value="Genomic_DNA"/>
</dbReference>
<evidence type="ECO:0000313" key="6">
    <source>
        <dbReference type="Proteomes" id="UP000239480"/>
    </source>
</evidence>
<organism evidence="5 6">
    <name type="scientific">Aliiruegeria haliotis</name>
    <dbReference type="NCBI Taxonomy" id="1280846"/>
    <lineage>
        <taxon>Bacteria</taxon>
        <taxon>Pseudomonadati</taxon>
        <taxon>Pseudomonadota</taxon>
        <taxon>Alphaproteobacteria</taxon>
        <taxon>Rhodobacterales</taxon>
        <taxon>Roseobacteraceae</taxon>
        <taxon>Aliiruegeria</taxon>
    </lineage>
</organism>
<dbReference type="CDD" id="cd07377">
    <property type="entry name" value="WHTH_GntR"/>
    <property type="match status" value="1"/>
</dbReference>
<comment type="caution">
    <text evidence="5">The sequence shown here is derived from an EMBL/GenBank/DDBJ whole genome shotgun (WGS) entry which is preliminary data.</text>
</comment>
<dbReference type="SUPFAM" id="SSF48008">
    <property type="entry name" value="GntR ligand-binding domain-like"/>
    <property type="match status" value="1"/>
</dbReference>
<name>A0A2T0RMZ9_9RHOB</name>
<dbReference type="PANTHER" id="PTHR43537">
    <property type="entry name" value="TRANSCRIPTIONAL REGULATOR, GNTR FAMILY"/>
    <property type="match status" value="1"/>
</dbReference>
<dbReference type="PROSITE" id="PS50949">
    <property type="entry name" value="HTH_GNTR"/>
    <property type="match status" value="1"/>
</dbReference>
<dbReference type="SMART" id="SM00345">
    <property type="entry name" value="HTH_GNTR"/>
    <property type="match status" value="1"/>
</dbReference>
<evidence type="ECO:0000256" key="2">
    <source>
        <dbReference type="ARBA" id="ARBA00023125"/>
    </source>
</evidence>
<evidence type="ECO:0000313" key="5">
    <source>
        <dbReference type="EMBL" id="PRY22564.1"/>
    </source>
</evidence>
<dbReference type="GO" id="GO:0003700">
    <property type="term" value="F:DNA-binding transcription factor activity"/>
    <property type="evidence" value="ECO:0007669"/>
    <property type="project" value="InterPro"/>
</dbReference>
<dbReference type="Pfam" id="PF07729">
    <property type="entry name" value="FCD"/>
    <property type="match status" value="1"/>
</dbReference>
<protein>
    <submittedName>
        <fullName evidence="5">GntR family transcriptional regulator</fullName>
    </submittedName>
</protein>
<dbReference type="SUPFAM" id="SSF46785">
    <property type="entry name" value="Winged helix' DNA-binding domain"/>
    <property type="match status" value="1"/>
</dbReference>
<accession>A0A2T0RMZ9</accession>
<proteinExistence type="predicted"/>
<dbReference type="InterPro" id="IPR036390">
    <property type="entry name" value="WH_DNA-bd_sf"/>
</dbReference>
<evidence type="ECO:0000256" key="3">
    <source>
        <dbReference type="ARBA" id="ARBA00023163"/>
    </source>
</evidence>